<comment type="caution">
    <text evidence="1">The sequence shown here is derived from an EMBL/GenBank/DDBJ whole genome shotgun (WGS) entry which is preliminary data.</text>
</comment>
<keyword evidence="2" id="KW-1185">Reference proteome</keyword>
<sequence length="176" mass="19124">MEQHQPILPRTNLAGITITALWRLVAVSADGAIPLRGTLVLETPEGCFLLFYAQEGFTISGPSPRSALRWPAEPDLSMDDRGAEEWLEFGTLEDSTISPFPLPVRTMRTWTAQGDYLAAVALSFSDGTTELVVTTTDSFDLECVDRATATAYVAAVAENLGLPVRHAVFSADRPPR</sequence>
<dbReference type="RefSeq" id="WP_378195781.1">
    <property type="nucleotide sequence ID" value="NZ_JBHLZP010000020.1"/>
</dbReference>
<evidence type="ECO:0000313" key="1">
    <source>
        <dbReference type="EMBL" id="MFB9831521.1"/>
    </source>
</evidence>
<gene>
    <name evidence="1" type="ORF">ACFFNX_04880</name>
</gene>
<name>A0ABV5Y920_9ACTN</name>
<evidence type="ECO:0008006" key="3">
    <source>
        <dbReference type="Google" id="ProtNLM"/>
    </source>
</evidence>
<reference evidence="1 2" key="1">
    <citation type="submission" date="2024-09" db="EMBL/GenBank/DDBJ databases">
        <authorList>
            <person name="Sun Q."/>
            <person name="Mori K."/>
        </authorList>
    </citation>
    <scope>NUCLEOTIDE SEQUENCE [LARGE SCALE GENOMIC DNA]</scope>
    <source>
        <strain evidence="1 2">TBRC 0563</strain>
    </source>
</reference>
<proteinExistence type="predicted"/>
<protein>
    <recommendedName>
        <fullName evidence="3">Lipocalin-like domain-containing protein</fullName>
    </recommendedName>
</protein>
<evidence type="ECO:0000313" key="2">
    <source>
        <dbReference type="Proteomes" id="UP001589627"/>
    </source>
</evidence>
<organism evidence="1 2">
    <name type="scientific">Actinoallomurus acaciae</name>
    <dbReference type="NCBI Taxonomy" id="502577"/>
    <lineage>
        <taxon>Bacteria</taxon>
        <taxon>Bacillati</taxon>
        <taxon>Actinomycetota</taxon>
        <taxon>Actinomycetes</taxon>
        <taxon>Streptosporangiales</taxon>
        <taxon>Thermomonosporaceae</taxon>
        <taxon>Actinoallomurus</taxon>
    </lineage>
</organism>
<accession>A0ABV5Y920</accession>
<dbReference type="EMBL" id="JBHLZP010000020">
    <property type="protein sequence ID" value="MFB9831521.1"/>
    <property type="molecule type" value="Genomic_DNA"/>
</dbReference>
<dbReference type="Proteomes" id="UP001589627">
    <property type="component" value="Unassembled WGS sequence"/>
</dbReference>